<evidence type="ECO:0000256" key="1">
    <source>
        <dbReference type="SAM" id="MobiDB-lite"/>
    </source>
</evidence>
<sequence>MEDKENAPFPRRTLGAEFVYKFPWIDRDTEHFTLNGPGGSPSGIIKALNGFFNKVTEALRLNEVRVYLSQAEEKARQRRKKRTNRQHCQRVVNRTETWAAWSGAASHLCDEAKKTPAPTSRMLVNLDDFKDFQEKLREEMHRAGMTSMSNKDLQGTRGDDQNAVEGISAEPALGLAGEGDAAEEGARVTNAEGAERSDFRQNSYVPTSPVYNKRNFQATHDADLNAPLERGKKRKHDEARGKAGAASEPCGEGREQVVESETAGAREESDSEASSQRAASSGGDDCEEADDETSEEDEEETMSDREMLDNRLQQVDSAHDHRRADQEREIGADRMGAPQLGGS</sequence>
<keyword evidence="3" id="KW-1185">Reference proteome</keyword>
<name>A0A1Y1IVJ8_KLENI</name>
<accession>A0A1Y1IVJ8</accession>
<evidence type="ECO:0000313" key="2">
    <source>
        <dbReference type="EMBL" id="GAQ92288.1"/>
    </source>
</evidence>
<feature type="compositionally biased region" description="Basic and acidic residues" evidence="1">
    <location>
        <begin position="317"/>
        <end position="332"/>
    </location>
</feature>
<evidence type="ECO:0000313" key="3">
    <source>
        <dbReference type="Proteomes" id="UP000054558"/>
    </source>
</evidence>
<protein>
    <submittedName>
        <fullName evidence="2">Uncharacterized protein</fullName>
    </submittedName>
</protein>
<dbReference type="EMBL" id="DF237916">
    <property type="protein sequence ID" value="GAQ92288.1"/>
    <property type="molecule type" value="Genomic_DNA"/>
</dbReference>
<dbReference type="Proteomes" id="UP000054558">
    <property type="component" value="Unassembled WGS sequence"/>
</dbReference>
<dbReference type="AlphaFoldDB" id="A0A1Y1IVJ8"/>
<organism evidence="2 3">
    <name type="scientific">Klebsormidium nitens</name>
    <name type="common">Green alga</name>
    <name type="synonym">Ulothrix nitens</name>
    <dbReference type="NCBI Taxonomy" id="105231"/>
    <lineage>
        <taxon>Eukaryota</taxon>
        <taxon>Viridiplantae</taxon>
        <taxon>Streptophyta</taxon>
        <taxon>Klebsormidiophyceae</taxon>
        <taxon>Klebsormidiales</taxon>
        <taxon>Klebsormidiaceae</taxon>
        <taxon>Klebsormidium</taxon>
    </lineage>
</organism>
<feature type="region of interest" description="Disordered" evidence="1">
    <location>
        <begin position="173"/>
        <end position="343"/>
    </location>
</feature>
<reference evidence="2 3" key="1">
    <citation type="journal article" date="2014" name="Nat. Commun.">
        <title>Klebsormidium flaccidum genome reveals primary factors for plant terrestrial adaptation.</title>
        <authorList>
            <person name="Hori K."/>
            <person name="Maruyama F."/>
            <person name="Fujisawa T."/>
            <person name="Togashi T."/>
            <person name="Yamamoto N."/>
            <person name="Seo M."/>
            <person name="Sato S."/>
            <person name="Yamada T."/>
            <person name="Mori H."/>
            <person name="Tajima N."/>
            <person name="Moriyama T."/>
            <person name="Ikeuchi M."/>
            <person name="Watanabe M."/>
            <person name="Wada H."/>
            <person name="Kobayashi K."/>
            <person name="Saito M."/>
            <person name="Masuda T."/>
            <person name="Sasaki-Sekimoto Y."/>
            <person name="Mashiguchi K."/>
            <person name="Awai K."/>
            <person name="Shimojima M."/>
            <person name="Masuda S."/>
            <person name="Iwai M."/>
            <person name="Nobusawa T."/>
            <person name="Narise T."/>
            <person name="Kondo S."/>
            <person name="Saito H."/>
            <person name="Sato R."/>
            <person name="Murakawa M."/>
            <person name="Ihara Y."/>
            <person name="Oshima-Yamada Y."/>
            <person name="Ohtaka K."/>
            <person name="Satoh M."/>
            <person name="Sonobe K."/>
            <person name="Ishii M."/>
            <person name="Ohtani R."/>
            <person name="Kanamori-Sato M."/>
            <person name="Honoki R."/>
            <person name="Miyazaki D."/>
            <person name="Mochizuki H."/>
            <person name="Umetsu J."/>
            <person name="Higashi K."/>
            <person name="Shibata D."/>
            <person name="Kamiya Y."/>
            <person name="Sato N."/>
            <person name="Nakamura Y."/>
            <person name="Tabata S."/>
            <person name="Ida S."/>
            <person name="Kurokawa K."/>
            <person name="Ohta H."/>
        </authorList>
    </citation>
    <scope>NUCLEOTIDE SEQUENCE [LARGE SCALE GENOMIC DNA]</scope>
    <source>
        <strain evidence="2 3">NIES-2285</strain>
    </source>
</reference>
<gene>
    <name evidence="2" type="ORF">KFL_009670030</name>
</gene>
<feature type="compositionally biased region" description="Polar residues" evidence="1">
    <location>
        <begin position="200"/>
        <end position="218"/>
    </location>
</feature>
<feature type="compositionally biased region" description="Acidic residues" evidence="1">
    <location>
        <begin position="284"/>
        <end position="301"/>
    </location>
</feature>
<proteinExistence type="predicted"/>